<name>A0A501WW86_9RHOB</name>
<sequence length="121" mass="12851">MVSQLLAYFPERAAAGAAERVLRERLGGCDARVGADGDEYVLILDEPDDGRRATAVTLLREAGGRVERSVGADAPRPVQPGFAPAAPGMVPEAKPPTARDVDQTPEGGRFARQIETAPEER</sequence>
<keyword evidence="3" id="KW-1185">Reference proteome</keyword>
<evidence type="ECO:0000313" key="3">
    <source>
        <dbReference type="Proteomes" id="UP000319255"/>
    </source>
</evidence>
<dbReference type="Proteomes" id="UP000319255">
    <property type="component" value="Unassembled WGS sequence"/>
</dbReference>
<reference evidence="2 3" key="1">
    <citation type="submission" date="2019-06" db="EMBL/GenBank/DDBJ databases">
        <title>A novel bacterium of genus Amaricoccus, isolated from marine sediment.</title>
        <authorList>
            <person name="Huang H."/>
            <person name="Mo K."/>
            <person name="Hu Y."/>
        </authorList>
    </citation>
    <scope>NUCLEOTIDE SEQUENCE [LARGE SCALE GENOMIC DNA]</scope>
    <source>
        <strain evidence="2 3">HB172011</strain>
    </source>
</reference>
<protein>
    <submittedName>
        <fullName evidence="2">Uncharacterized protein</fullName>
    </submittedName>
</protein>
<evidence type="ECO:0000313" key="2">
    <source>
        <dbReference type="EMBL" id="TPE51657.1"/>
    </source>
</evidence>
<dbReference type="AlphaFoldDB" id="A0A501WW86"/>
<accession>A0A501WW86</accession>
<comment type="caution">
    <text evidence="2">The sequence shown here is derived from an EMBL/GenBank/DDBJ whole genome shotgun (WGS) entry which is preliminary data.</text>
</comment>
<dbReference type="EMBL" id="VFRP01000006">
    <property type="protein sequence ID" value="TPE51657.1"/>
    <property type="molecule type" value="Genomic_DNA"/>
</dbReference>
<feature type="region of interest" description="Disordered" evidence="1">
    <location>
        <begin position="67"/>
        <end position="121"/>
    </location>
</feature>
<proteinExistence type="predicted"/>
<gene>
    <name evidence="2" type="ORF">FJM51_08125</name>
</gene>
<dbReference type="RefSeq" id="WP_140453631.1">
    <property type="nucleotide sequence ID" value="NZ_VFRP01000006.1"/>
</dbReference>
<evidence type="ECO:0000256" key="1">
    <source>
        <dbReference type="SAM" id="MobiDB-lite"/>
    </source>
</evidence>
<organism evidence="2 3">
    <name type="scientific">Amaricoccus solimangrovi</name>
    <dbReference type="NCBI Taxonomy" id="2589815"/>
    <lineage>
        <taxon>Bacteria</taxon>
        <taxon>Pseudomonadati</taxon>
        <taxon>Pseudomonadota</taxon>
        <taxon>Alphaproteobacteria</taxon>
        <taxon>Rhodobacterales</taxon>
        <taxon>Paracoccaceae</taxon>
        <taxon>Amaricoccus</taxon>
    </lineage>
</organism>